<dbReference type="Proteomes" id="UP000284990">
    <property type="component" value="Unassembled WGS sequence"/>
</dbReference>
<reference evidence="6 7" key="1">
    <citation type="submission" date="2018-08" db="EMBL/GenBank/DDBJ databases">
        <title>A genome reference for cultivated species of the human gut microbiota.</title>
        <authorList>
            <person name="Zou Y."/>
            <person name="Xue W."/>
            <person name="Luo G."/>
        </authorList>
    </citation>
    <scope>NUCLEOTIDE SEQUENCE [LARGE SCALE GENOMIC DNA]</scope>
    <source>
        <strain evidence="2 7">AF24-12</strain>
        <strain evidence="5 6">AF38-11</strain>
        <strain evidence="4 8">AF43-2</strain>
        <strain evidence="3 9">AM42-23AC</strain>
    </source>
</reference>
<feature type="transmembrane region" description="Helical" evidence="1">
    <location>
        <begin position="41"/>
        <end position="60"/>
    </location>
</feature>
<sequence>MDCMEKEFEDYWNKHQKRLILNAPKALRDEYFESTKLDSPIDWVCFILPVALGIGLQPILDIQSEILSWAVVLLIVVVCFAVMQLVKPMLQKKKSTIQVVKSIKAFYYEVYKKNGLKKLEPWN</sequence>
<dbReference type="Proteomes" id="UP000284562">
    <property type="component" value="Unassembled WGS sequence"/>
</dbReference>
<feature type="transmembrane region" description="Helical" evidence="1">
    <location>
        <begin position="66"/>
        <end position="86"/>
    </location>
</feature>
<accession>A0A3E5E123</accession>
<name>A0A3E5E123_9BACT</name>
<evidence type="ECO:0000256" key="1">
    <source>
        <dbReference type="SAM" id="Phobius"/>
    </source>
</evidence>
<evidence type="ECO:0000313" key="9">
    <source>
        <dbReference type="Proteomes" id="UP000284990"/>
    </source>
</evidence>
<dbReference type="AlphaFoldDB" id="A0A3E5E123"/>
<comment type="caution">
    <text evidence="4">The sequence shown here is derived from an EMBL/GenBank/DDBJ whole genome shotgun (WGS) entry which is preliminary data.</text>
</comment>
<gene>
    <name evidence="5" type="ORF">DW026_08530</name>
    <name evidence="4" type="ORF">DW064_07855</name>
    <name evidence="3" type="ORF">DW916_09200</name>
    <name evidence="2" type="ORF">DWY11_07660</name>
</gene>
<evidence type="ECO:0000313" key="6">
    <source>
        <dbReference type="Proteomes" id="UP000283672"/>
    </source>
</evidence>
<protein>
    <submittedName>
        <fullName evidence="4">Uncharacterized protein</fullName>
    </submittedName>
</protein>
<proteinExistence type="predicted"/>
<evidence type="ECO:0000313" key="2">
    <source>
        <dbReference type="EMBL" id="RGS15971.1"/>
    </source>
</evidence>
<dbReference type="EMBL" id="QRVA01000015">
    <property type="protein sequence ID" value="RGS15971.1"/>
    <property type="molecule type" value="Genomic_DNA"/>
</dbReference>
<dbReference type="Proteomes" id="UP000283872">
    <property type="component" value="Unassembled WGS sequence"/>
</dbReference>
<dbReference type="EMBL" id="QSFW01000017">
    <property type="protein sequence ID" value="RHA86092.1"/>
    <property type="molecule type" value="Genomic_DNA"/>
</dbReference>
<evidence type="ECO:0000313" key="3">
    <source>
        <dbReference type="EMBL" id="RHA86092.1"/>
    </source>
</evidence>
<dbReference type="EMBL" id="QROP01000018">
    <property type="protein sequence ID" value="RHL37775.1"/>
    <property type="molecule type" value="Genomic_DNA"/>
</dbReference>
<evidence type="ECO:0000313" key="7">
    <source>
        <dbReference type="Proteomes" id="UP000283872"/>
    </source>
</evidence>
<evidence type="ECO:0000313" key="8">
    <source>
        <dbReference type="Proteomes" id="UP000284562"/>
    </source>
</evidence>
<dbReference type="Proteomes" id="UP000283672">
    <property type="component" value="Unassembled WGS sequence"/>
</dbReference>
<keyword evidence="1" id="KW-0472">Membrane</keyword>
<keyword evidence="1" id="KW-1133">Transmembrane helix</keyword>
<organism evidence="4 8">
    <name type="scientific">Segatella copri</name>
    <dbReference type="NCBI Taxonomy" id="165179"/>
    <lineage>
        <taxon>Bacteria</taxon>
        <taxon>Pseudomonadati</taxon>
        <taxon>Bacteroidota</taxon>
        <taxon>Bacteroidia</taxon>
        <taxon>Bacteroidales</taxon>
        <taxon>Prevotellaceae</taxon>
        <taxon>Segatella</taxon>
    </lineage>
</organism>
<keyword evidence="1" id="KW-0812">Transmembrane</keyword>
<evidence type="ECO:0000313" key="4">
    <source>
        <dbReference type="EMBL" id="RHK48443.1"/>
    </source>
</evidence>
<evidence type="ECO:0000313" key="5">
    <source>
        <dbReference type="EMBL" id="RHL37775.1"/>
    </source>
</evidence>
<dbReference type="EMBL" id="QRNN01000026">
    <property type="protein sequence ID" value="RHK48443.1"/>
    <property type="molecule type" value="Genomic_DNA"/>
</dbReference>